<keyword evidence="1" id="KW-0863">Zinc-finger</keyword>
<feature type="region of interest" description="Disordered" evidence="2">
    <location>
        <begin position="126"/>
        <end position="201"/>
    </location>
</feature>
<dbReference type="GO" id="GO:0008270">
    <property type="term" value="F:zinc ion binding"/>
    <property type="evidence" value="ECO:0007669"/>
    <property type="project" value="UniProtKB-KW"/>
</dbReference>
<dbReference type="PROSITE" id="PS50115">
    <property type="entry name" value="ARFGAP"/>
    <property type="match status" value="1"/>
</dbReference>
<protein>
    <recommendedName>
        <fullName evidence="3">Arf-GAP domain-containing protein</fullName>
    </recommendedName>
</protein>
<feature type="domain" description="Arf-GAP" evidence="3">
    <location>
        <begin position="16"/>
        <end position="131"/>
    </location>
</feature>
<dbReference type="EMBL" id="CAADRP010000335">
    <property type="protein sequence ID" value="VFU27021.1"/>
    <property type="molecule type" value="Genomic_DNA"/>
</dbReference>
<dbReference type="AlphaFoldDB" id="A0A6N2KF61"/>
<evidence type="ECO:0000256" key="2">
    <source>
        <dbReference type="SAM" id="MobiDB-lite"/>
    </source>
</evidence>
<reference evidence="4" key="1">
    <citation type="submission" date="2019-03" db="EMBL/GenBank/DDBJ databases">
        <authorList>
            <person name="Mank J."/>
            <person name="Almeida P."/>
        </authorList>
    </citation>
    <scope>NUCLEOTIDE SEQUENCE</scope>
    <source>
        <strain evidence="4">78183</strain>
    </source>
</reference>
<dbReference type="PRINTS" id="PR00405">
    <property type="entry name" value="REVINTRACTNG"/>
</dbReference>
<feature type="compositionally biased region" description="Polar residues" evidence="2">
    <location>
        <begin position="172"/>
        <end position="184"/>
    </location>
</feature>
<organism evidence="4">
    <name type="scientific">Salix viminalis</name>
    <name type="common">Common osier</name>
    <name type="synonym">Basket willow</name>
    <dbReference type="NCBI Taxonomy" id="40686"/>
    <lineage>
        <taxon>Eukaryota</taxon>
        <taxon>Viridiplantae</taxon>
        <taxon>Streptophyta</taxon>
        <taxon>Embryophyta</taxon>
        <taxon>Tracheophyta</taxon>
        <taxon>Spermatophyta</taxon>
        <taxon>Magnoliopsida</taxon>
        <taxon>eudicotyledons</taxon>
        <taxon>Gunneridae</taxon>
        <taxon>Pentapetalae</taxon>
        <taxon>rosids</taxon>
        <taxon>fabids</taxon>
        <taxon>Malpighiales</taxon>
        <taxon>Salicaceae</taxon>
        <taxon>Saliceae</taxon>
        <taxon>Salix</taxon>
    </lineage>
</organism>
<evidence type="ECO:0000259" key="3">
    <source>
        <dbReference type="PROSITE" id="PS50115"/>
    </source>
</evidence>
<accession>A0A6N2KF61</accession>
<feature type="compositionally biased region" description="Polar residues" evidence="2">
    <location>
        <begin position="334"/>
        <end position="345"/>
    </location>
</feature>
<feature type="region of interest" description="Disordered" evidence="2">
    <location>
        <begin position="224"/>
        <end position="253"/>
    </location>
</feature>
<dbReference type="Pfam" id="PF01412">
    <property type="entry name" value="ArfGap"/>
    <property type="match status" value="1"/>
</dbReference>
<name>A0A6N2KF61_SALVM</name>
<dbReference type="PANTHER" id="PTHR46419:SF1">
    <property type="entry name" value="ARF-GAP DOMAIN-CONTAINING PROTEIN"/>
    <property type="match status" value="1"/>
</dbReference>
<feature type="compositionally biased region" description="Polar residues" evidence="2">
    <location>
        <begin position="308"/>
        <end position="326"/>
    </location>
</feature>
<evidence type="ECO:0000256" key="1">
    <source>
        <dbReference type="PROSITE-ProRule" id="PRU00288"/>
    </source>
</evidence>
<keyword evidence="1" id="KW-0862">Zinc</keyword>
<dbReference type="InterPro" id="IPR044520">
    <property type="entry name" value="ARF_GAP_AGD5/15"/>
</dbReference>
<dbReference type="PANTHER" id="PTHR46419">
    <property type="entry name" value="ADP-RIBOSYLATION FACTOR GTPASE-ACTIVATING PROTEIN AGD5"/>
    <property type="match status" value="1"/>
</dbReference>
<gene>
    <name evidence="4" type="ORF">SVIM_LOCUS78059</name>
</gene>
<dbReference type="InterPro" id="IPR001164">
    <property type="entry name" value="ArfGAP_dom"/>
</dbReference>
<feature type="compositionally biased region" description="Basic and acidic residues" evidence="2">
    <location>
        <begin position="224"/>
        <end position="234"/>
    </location>
</feature>
<sequence>MNEKANVSKELNAKHRKILETLLKLPENRECADCKSKGPRWASVNLGIFICMQCSVKSDDHPEIQLETIRAFIYNVLIMLLYDPGTAMGNEQSNNYWEAELPPNYVRVGIENFIRAKYEEKRWVPRDGKVKPPSRVSRERSPVYRPEPISGGHGRMNGTNHGSEERRITRPPNDSSPASRSSTPVPIKASTPLPVKASTPMPVKASQQLLALHTNKLTDCKQVARDTKPKEPVQKSEAAAPKADLGKKEESATKVVTPPKVDYATELFNLLCMDDSRGGNSTAPARDIGWTGLKKSLLAAAEAKSTPERSGTSNFIQSTTQPNLTSPPLEKPLQDSNNDLMKLSNKSSMVPPFSIHQQQLAMLSQQQQFRMNVAAGSGGGSQTITANAHRPSSNGIHLPAQSWGSYGYQAPGMVMPSTDPQPYFQTGSSQQTYSAGNSINFPISSMYRPGSVAPINGMTNANPTMPPPAFPAALAQPAGYFDLSSLAQGMYTKR</sequence>
<dbReference type="Gene3D" id="1.10.220.150">
    <property type="entry name" value="Arf GTPase activating protein"/>
    <property type="match status" value="1"/>
</dbReference>
<dbReference type="InterPro" id="IPR037278">
    <property type="entry name" value="ARFGAP/RecO"/>
</dbReference>
<dbReference type="CDD" id="cd08204">
    <property type="entry name" value="ArfGap"/>
    <property type="match status" value="1"/>
</dbReference>
<dbReference type="SUPFAM" id="SSF57863">
    <property type="entry name" value="ArfGap/RecO-like zinc finger"/>
    <property type="match status" value="1"/>
</dbReference>
<feature type="region of interest" description="Disordered" evidence="2">
    <location>
        <begin position="301"/>
        <end position="345"/>
    </location>
</feature>
<feature type="compositionally biased region" description="Basic and acidic residues" evidence="2">
    <location>
        <begin position="126"/>
        <end position="142"/>
    </location>
</feature>
<dbReference type="InterPro" id="IPR038508">
    <property type="entry name" value="ArfGAP_dom_sf"/>
</dbReference>
<proteinExistence type="predicted"/>
<dbReference type="SMART" id="SM00105">
    <property type="entry name" value="ArfGap"/>
    <property type="match status" value="1"/>
</dbReference>
<keyword evidence="1" id="KW-0479">Metal-binding</keyword>
<dbReference type="GO" id="GO:0005096">
    <property type="term" value="F:GTPase activator activity"/>
    <property type="evidence" value="ECO:0007669"/>
    <property type="project" value="InterPro"/>
</dbReference>
<evidence type="ECO:0000313" key="4">
    <source>
        <dbReference type="EMBL" id="VFU27021.1"/>
    </source>
</evidence>